<dbReference type="EMBL" id="CAIIXF020000011">
    <property type="protein sequence ID" value="CAH1800068.1"/>
    <property type="molecule type" value="Genomic_DNA"/>
</dbReference>
<organism evidence="2 3">
    <name type="scientific">Owenia fusiformis</name>
    <name type="common">Polychaete worm</name>
    <dbReference type="NCBI Taxonomy" id="6347"/>
    <lineage>
        <taxon>Eukaryota</taxon>
        <taxon>Metazoa</taxon>
        <taxon>Spiralia</taxon>
        <taxon>Lophotrochozoa</taxon>
        <taxon>Annelida</taxon>
        <taxon>Polychaeta</taxon>
        <taxon>Sedentaria</taxon>
        <taxon>Canalipalpata</taxon>
        <taxon>Sabellida</taxon>
        <taxon>Oweniida</taxon>
        <taxon>Oweniidae</taxon>
        <taxon>Owenia</taxon>
    </lineage>
</organism>
<feature type="signal peptide" evidence="1">
    <location>
        <begin position="1"/>
        <end position="20"/>
    </location>
</feature>
<feature type="chain" id="PRO_5035880462" description="Sodefrin-like factor" evidence="1">
    <location>
        <begin position="21"/>
        <end position="140"/>
    </location>
</feature>
<keyword evidence="3" id="KW-1185">Reference proteome</keyword>
<evidence type="ECO:0000313" key="3">
    <source>
        <dbReference type="Proteomes" id="UP000749559"/>
    </source>
</evidence>
<comment type="caution">
    <text evidence="2">The sequence shown here is derived from an EMBL/GenBank/DDBJ whole genome shotgun (WGS) entry which is preliminary data.</text>
</comment>
<sequence>MEKLVFGLALSCAGLSLVYGINCHRCTALVNTDSCGDENFSEDATIPSGGCPTTTSASSIFDGLFGGIIASCCNGTYCTKVKKRWEIFGIESFNIERSCSDSALEGELSSQGIETDIAAGKQWKTACTGDFCNNGPHVKA</sequence>
<gene>
    <name evidence="2" type="ORF">OFUS_LOCUS24004</name>
</gene>
<evidence type="ECO:0008006" key="4">
    <source>
        <dbReference type="Google" id="ProtNLM"/>
    </source>
</evidence>
<evidence type="ECO:0000313" key="2">
    <source>
        <dbReference type="EMBL" id="CAH1800068.1"/>
    </source>
</evidence>
<proteinExistence type="predicted"/>
<keyword evidence="1" id="KW-0732">Signal</keyword>
<accession>A0A8S4Q1C7</accession>
<name>A0A8S4Q1C7_OWEFU</name>
<protein>
    <recommendedName>
        <fullName evidence="4">Sodefrin-like factor</fullName>
    </recommendedName>
</protein>
<reference evidence="2" key="1">
    <citation type="submission" date="2022-03" db="EMBL/GenBank/DDBJ databases">
        <authorList>
            <person name="Martin C."/>
        </authorList>
    </citation>
    <scope>NUCLEOTIDE SEQUENCE</scope>
</reference>
<dbReference type="Proteomes" id="UP000749559">
    <property type="component" value="Unassembled WGS sequence"/>
</dbReference>
<feature type="non-terminal residue" evidence="2">
    <location>
        <position position="140"/>
    </location>
</feature>
<evidence type="ECO:0000256" key="1">
    <source>
        <dbReference type="SAM" id="SignalP"/>
    </source>
</evidence>
<dbReference type="AlphaFoldDB" id="A0A8S4Q1C7"/>